<keyword evidence="5" id="KW-0418">Kinase</keyword>
<dbReference type="InterPro" id="IPR004147">
    <property type="entry name" value="ABC1_dom"/>
</dbReference>
<evidence type="ECO:0000256" key="2">
    <source>
        <dbReference type="SAM" id="MobiDB-lite"/>
    </source>
</evidence>
<keyword evidence="5" id="KW-0808">Transferase</keyword>
<protein>
    <submittedName>
        <fullName evidence="5">ABC1 kinase family protein</fullName>
    </submittedName>
</protein>
<keyword evidence="3" id="KW-0812">Transmembrane</keyword>
<evidence type="ECO:0000256" key="1">
    <source>
        <dbReference type="ARBA" id="ARBA00009670"/>
    </source>
</evidence>
<keyword evidence="3" id="KW-1133">Transmembrane helix</keyword>
<dbReference type="Gene3D" id="1.10.510.10">
    <property type="entry name" value="Transferase(Phosphotransferase) domain 1"/>
    <property type="match status" value="1"/>
</dbReference>
<dbReference type="SUPFAM" id="SSF56112">
    <property type="entry name" value="Protein kinase-like (PK-like)"/>
    <property type="match status" value="1"/>
</dbReference>
<comment type="caution">
    <text evidence="5">The sequence shown here is derived from an EMBL/GenBank/DDBJ whole genome shotgun (WGS) entry which is preliminary data.</text>
</comment>
<dbReference type="PANTHER" id="PTHR10566">
    <property type="entry name" value="CHAPERONE-ACTIVITY OF BC1 COMPLEX CABC1 -RELATED"/>
    <property type="match status" value="1"/>
</dbReference>
<feature type="compositionally biased region" description="Polar residues" evidence="2">
    <location>
        <begin position="1"/>
        <end position="10"/>
    </location>
</feature>
<name>A0ABV4WRV3_9CYAN</name>
<dbReference type="PROSITE" id="PS50011">
    <property type="entry name" value="PROTEIN_KINASE_DOM"/>
    <property type="match status" value="1"/>
</dbReference>
<dbReference type="GO" id="GO:0016301">
    <property type="term" value="F:kinase activity"/>
    <property type="evidence" value="ECO:0007669"/>
    <property type="project" value="UniProtKB-KW"/>
</dbReference>
<dbReference type="PANTHER" id="PTHR10566:SF128">
    <property type="entry name" value="UBIB DOMAIN CONTAINING KINASE"/>
    <property type="match status" value="1"/>
</dbReference>
<dbReference type="Proteomes" id="UP001576780">
    <property type="component" value="Unassembled WGS sequence"/>
</dbReference>
<dbReference type="InterPro" id="IPR050154">
    <property type="entry name" value="UbiB_kinase"/>
</dbReference>
<evidence type="ECO:0000256" key="3">
    <source>
        <dbReference type="SAM" id="Phobius"/>
    </source>
</evidence>
<evidence type="ECO:0000313" key="5">
    <source>
        <dbReference type="EMBL" id="MFB2837436.1"/>
    </source>
</evidence>
<dbReference type="RefSeq" id="WP_413279784.1">
    <property type="nucleotide sequence ID" value="NZ_JBHFNT010000212.1"/>
</dbReference>
<evidence type="ECO:0000313" key="6">
    <source>
        <dbReference type="Proteomes" id="UP001576780"/>
    </source>
</evidence>
<reference evidence="5 6" key="1">
    <citation type="submission" date="2024-09" db="EMBL/GenBank/DDBJ databases">
        <title>Floridaenema gen nov. (Aerosakkonemataceae, Aerosakkonematales ord. nov., Cyanobacteria) from benthic tropical and subtropical fresh waters, with the description of four new species.</title>
        <authorList>
            <person name="Moretto J.A."/>
            <person name="Berthold D.E."/>
            <person name="Lefler F.W."/>
            <person name="Huang I.-S."/>
            <person name="Laughinghouse H. IV."/>
        </authorList>
    </citation>
    <scope>NUCLEOTIDE SEQUENCE [LARGE SCALE GENOMIC DNA]</scope>
    <source>
        <strain evidence="5 6">BLCC-F167</strain>
    </source>
</reference>
<keyword evidence="3" id="KW-0472">Membrane</keyword>
<feature type="region of interest" description="Disordered" evidence="2">
    <location>
        <begin position="1"/>
        <end position="26"/>
    </location>
</feature>
<evidence type="ECO:0000259" key="4">
    <source>
        <dbReference type="PROSITE" id="PS50011"/>
    </source>
</evidence>
<dbReference type="InterPro" id="IPR011009">
    <property type="entry name" value="Kinase-like_dom_sf"/>
</dbReference>
<dbReference type="CDD" id="cd05121">
    <property type="entry name" value="ABC1_ADCK3-like"/>
    <property type="match status" value="1"/>
</dbReference>
<gene>
    <name evidence="5" type="ORF">ACE1CA_23155</name>
</gene>
<dbReference type="EMBL" id="JBHFNT010000212">
    <property type="protein sequence ID" value="MFB2837436.1"/>
    <property type="molecule type" value="Genomic_DNA"/>
</dbReference>
<dbReference type="Pfam" id="PF03109">
    <property type="entry name" value="ABC1"/>
    <property type="match status" value="1"/>
</dbReference>
<dbReference type="InterPro" id="IPR000719">
    <property type="entry name" value="Prot_kinase_dom"/>
</dbReference>
<accession>A0ABV4WRV3</accession>
<sequence>MNPKTASPVSPTHDPEGVRQTTSHPITIKETTTVEKPIAIAESATISPAPQKRAQTVAPELEAETIRYDPEAIAQHYGRRLLLVWRRCLAIVWPSTIFAFSLWWDRRLGKINQNQQKRAIQLKQLLTNLGPAYIKIGQALSSRPDLVPPVYLEELTHLQDQLPPFPNEVAYRFIEEELGAPPHQIYAELSPQPLAAASLGQVYKGKLKTGETVAVKVQRPDLQQKIALDLYIMRSLAKWAQKTFKNLRSDLVAILDEFGSRIFEEMDYIQEGKNAERFEQLYGQIPDIYIPRIYWEYTRRRVLTMEWIVGTKLTNLEAMQRQGIDASHLIDVGVQCSLRQLLEHGFFHADPHPGNLLASPDGKLVYLDFGMMSEVKRQQRYGLIEAVVHLVNRDFEGLGQDYIKLEFLAPGTDLTPIIPAFAAVFNDALSATVAEMNFKSITDQLSALMYEFPFRVPAYYALIIRSLVTLEGIAINIDPNFKVLSKAYPYVAKRLLTDPAPELRASLQDLLFKEGGFRWNRLENLIRNARNSSDFDLNKTLEQTVDFLYSERGAFIRKKLVNEIINGLDIFGRNTWENLTFTFRQKLGLVANEVPVIKETPKNLEHIQRIWVILQETPGFDPIEMISIFTKLLLRPETQQMGQQVIGGLTQRTLARLIRELLISDRSIAEPETEYREDTAPRLALPVPVENR</sequence>
<proteinExistence type="inferred from homology"/>
<comment type="similarity">
    <text evidence="1">Belongs to the protein kinase superfamily. ADCK protein kinase family.</text>
</comment>
<organism evidence="5 6">
    <name type="scientific">Floridaenema evergladense BLCC-F167</name>
    <dbReference type="NCBI Taxonomy" id="3153639"/>
    <lineage>
        <taxon>Bacteria</taxon>
        <taxon>Bacillati</taxon>
        <taxon>Cyanobacteriota</taxon>
        <taxon>Cyanophyceae</taxon>
        <taxon>Oscillatoriophycideae</taxon>
        <taxon>Aerosakkonematales</taxon>
        <taxon>Aerosakkonemataceae</taxon>
        <taxon>Floridanema</taxon>
        <taxon>Floridanema evergladense</taxon>
    </lineage>
</organism>
<feature type="transmembrane region" description="Helical" evidence="3">
    <location>
        <begin position="84"/>
        <end position="104"/>
    </location>
</feature>
<feature type="domain" description="Protein kinase" evidence="4">
    <location>
        <begin position="188"/>
        <end position="517"/>
    </location>
</feature>
<keyword evidence="6" id="KW-1185">Reference proteome</keyword>